<gene>
    <name evidence="1" type="ORF">ML536_03795</name>
</gene>
<name>A0AA41QKP8_9HYPH</name>
<dbReference type="EMBL" id="JALAZD010000001">
    <property type="protein sequence ID" value="MCI0125943.1"/>
    <property type="molecule type" value="Genomic_DNA"/>
</dbReference>
<organism evidence="1 2">
    <name type="scientific">Paradevosia shaoguanensis</name>
    <dbReference type="NCBI Taxonomy" id="1335043"/>
    <lineage>
        <taxon>Bacteria</taxon>
        <taxon>Pseudomonadati</taxon>
        <taxon>Pseudomonadota</taxon>
        <taxon>Alphaproteobacteria</taxon>
        <taxon>Hyphomicrobiales</taxon>
        <taxon>Devosiaceae</taxon>
        <taxon>Paradevosia</taxon>
    </lineage>
</organism>
<protein>
    <submittedName>
        <fullName evidence="1">Uncharacterized protein</fullName>
    </submittedName>
</protein>
<evidence type="ECO:0000313" key="1">
    <source>
        <dbReference type="EMBL" id="MCI0125943.1"/>
    </source>
</evidence>
<evidence type="ECO:0000313" key="2">
    <source>
        <dbReference type="Proteomes" id="UP001156140"/>
    </source>
</evidence>
<dbReference type="RefSeq" id="WP_281735012.1">
    <property type="nucleotide sequence ID" value="NZ_JAKETQ010000001.1"/>
</dbReference>
<keyword evidence="2" id="KW-1185">Reference proteome</keyword>
<comment type="caution">
    <text evidence="1">The sequence shown here is derived from an EMBL/GenBank/DDBJ whole genome shotgun (WGS) entry which is preliminary data.</text>
</comment>
<sequence>MALTLSASIYGFGSAFAGKGGARDIDILIVHQSSDPASCRLAIACKRRLAERLPLAHVTMLSAPEEEHLKFIETANAMSVGTLRNGHLEEDLNKAVAVIAELAAKGAEISPEDR</sequence>
<dbReference type="AlphaFoldDB" id="A0AA41QKP8"/>
<reference evidence="1" key="1">
    <citation type="submission" date="2022-03" db="EMBL/GenBank/DDBJ databases">
        <title>The complete genome sequence of a Methyloterrigena soli.</title>
        <authorList>
            <person name="Zi Z."/>
        </authorList>
    </citation>
    <scope>NUCLEOTIDE SEQUENCE</scope>
    <source>
        <strain evidence="1">M48</strain>
    </source>
</reference>
<accession>A0AA41QKP8</accession>
<dbReference type="Proteomes" id="UP001156140">
    <property type="component" value="Unassembled WGS sequence"/>
</dbReference>
<proteinExistence type="predicted"/>